<organism evidence="1 2">
    <name type="scientific">Penicillium flavigenum</name>
    <dbReference type="NCBI Taxonomy" id="254877"/>
    <lineage>
        <taxon>Eukaryota</taxon>
        <taxon>Fungi</taxon>
        <taxon>Dikarya</taxon>
        <taxon>Ascomycota</taxon>
        <taxon>Pezizomycotina</taxon>
        <taxon>Eurotiomycetes</taxon>
        <taxon>Eurotiomycetidae</taxon>
        <taxon>Eurotiales</taxon>
        <taxon>Aspergillaceae</taxon>
        <taxon>Penicillium</taxon>
    </lineage>
</organism>
<comment type="caution">
    <text evidence="1">The sequence shown here is derived from an EMBL/GenBank/DDBJ whole genome shotgun (WGS) entry which is preliminary data.</text>
</comment>
<protein>
    <submittedName>
        <fullName evidence="1">Uncharacterized protein</fullName>
    </submittedName>
</protein>
<dbReference type="AlphaFoldDB" id="A0A1V6SDS8"/>
<accession>A0A1V6SDS8</accession>
<keyword evidence="2" id="KW-1185">Reference proteome</keyword>
<dbReference type="EMBL" id="MLQL01000069">
    <property type="protein sequence ID" value="OQE11930.1"/>
    <property type="molecule type" value="Genomic_DNA"/>
</dbReference>
<evidence type="ECO:0000313" key="1">
    <source>
        <dbReference type="EMBL" id="OQE11930.1"/>
    </source>
</evidence>
<sequence>MYANNLMVFVCITHNLMLQQPAIKL</sequence>
<gene>
    <name evidence="1" type="ORF">PENFLA_c069G01064</name>
</gene>
<reference evidence="2" key="1">
    <citation type="journal article" date="2017" name="Nat. Microbiol.">
        <title>Global analysis of biosynthetic gene clusters reveals vast potential of secondary metabolite production in Penicillium species.</title>
        <authorList>
            <person name="Nielsen J.C."/>
            <person name="Grijseels S."/>
            <person name="Prigent S."/>
            <person name="Ji B."/>
            <person name="Dainat J."/>
            <person name="Nielsen K.F."/>
            <person name="Frisvad J.C."/>
            <person name="Workman M."/>
            <person name="Nielsen J."/>
        </authorList>
    </citation>
    <scope>NUCLEOTIDE SEQUENCE [LARGE SCALE GENOMIC DNA]</scope>
    <source>
        <strain evidence="2">IBT 14082</strain>
    </source>
</reference>
<proteinExistence type="predicted"/>
<dbReference type="Proteomes" id="UP000191342">
    <property type="component" value="Unassembled WGS sequence"/>
</dbReference>
<evidence type="ECO:0000313" key="2">
    <source>
        <dbReference type="Proteomes" id="UP000191342"/>
    </source>
</evidence>
<name>A0A1V6SDS8_9EURO</name>